<dbReference type="AlphaFoldDB" id="R9PS60"/>
<evidence type="ECO:0000313" key="2">
    <source>
        <dbReference type="Proteomes" id="UP000014461"/>
    </source>
</evidence>
<keyword evidence="2" id="KW-1185">Reference proteome</keyword>
<evidence type="ECO:0000313" key="1">
    <source>
        <dbReference type="EMBL" id="GAD00936.1"/>
    </source>
</evidence>
<dbReference type="Gene3D" id="3.40.50.720">
    <property type="entry name" value="NAD(P)-binding Rossmann-like Domain"/>
    <property type="match status" value="1"/>
</dbReference>
<dbReference type="STRING" id="1331007.AALB_1016"/>
<sequence>MTKTAIVIGATGLVGSALLEQLLADESWDKVRVFGRKSTGVNADKLEEHVVDFAMIDSWQQLIQGHSLFICIGTTLSQAGSRAAMRAIDLELPLAFATAAKRNHVEDCLLISSLFANAKSPSHYLRIKGELENQLACLGFKHLMLFRPGPLLGERTQARFSEQVVAALQPVFSANLSPLRRWRGIEAVQLATTMLSYAHKPPSEVRVVIQGEALFTPR</sequence>
<dbReference type="Proteomes" id="UP000014461">
    <property type="component" value="Unassembled WGS sequence"/>
</dbReference>
<dbReference type="InterPro" id="IPR014843">
    <property type="entry name" value="Him1/Fmp52"/>
</dbReference>
<dbReference type="RefSeq" id="WP_016400704.1">
    <property type="nucleotide sequence ID" value="NZ_BARX01000005.1"/>
</dbReference>
<gene>
    <name evidence="1" type="ORF">AALB_1016</name>
</gene>
<dbReference type="EMBL" id="BARX01000005">
    <property type="protein sequence ID" value="GAD00936.1"/>
    <property type="molecule type" value="Genomic_DNA"/>
</dbReference>
<protein>
    <submittedName>
        <fullName evidence="1">Putative NADH dehydrogenase with NAD(P)-binding domain</fullName>
    </submittedName>
</protein>
<proteinExistence type="predicted"/>
<dbReference type="SUPFAM" id="SSF51735">
    <property type="entry name" value="NAD(P)-binding Rossmann-fold domains"/>
    <property type="match status" value="1"/>
</dbReference>
<comment type="caution">
    <text evidence="1">The sequence shown here is derived from an EMBL/GenBank/DDBJ whole genome shotgun (WGS) entry which is preliminary data.</text>
</comment>
<accession>R9PS60</accession>
<dbReference type="PANTHER" id="PTHR14097:SF7">
    <property type="entry name" value="OXIDOREDUCTASE HTATIP2"/>
    <property type="match status" value="1"/>
</dbReference>
<reference evidence="1" key="1">
    <citation type="journal article" date="2013" name="Genome Announc.">
        <title>Draft Genome Sequence of Agarivorans albus Strain MKT 106T, an Agarolytic Marine Bacterium.</title>
        <authorList>
            <person name="Yasuike M."/>
            <person name="Nakamura Y."/>
            <person name="Kai W."/>
            <person name="Fujiwara A."/>
            <person name="Fukui Y."/>
            <person name="Satomi M."/>
            <person name="Sano M."/>
        </authorList>
    </citation>
    <scope>NUCLEOTIDE SEQUENCE [LARGE SCALE GENOMIC DNA]</scope>
</reference>
<dbReference type="InterPro" id="IPR036291">
    <property type="entry name" value="NAD(P)-bd_dom_sf"/>
</dbReference>
<dbReference type="Pfam" id="PF08732">
    <property type="entry name" value="HIM1"/>
    <property type="match status" value="1"/>
</dbReference>
<name>R9PS60_AGAAL</name>
<organism evidence="1 2">
    <name type="scientific">Agarivorans albus MKT 106</name>
    <dbReference type="NCBI Taxonomy" id="1331007"/>
    <lineage>
        <taxon>Bacteria</taxon>
        <taxon>Pseudomonadati</taxon>
        <taxon>Pseudomonadota</taxon>
        <taxon>Gammaproteobacteria</taxon>
        <taxon>Alteromonadales</taxon>
        <taxon>Alteromonadaceae</taxon>
        <taxon>Agarivorans</taxon>
    </lineage>
</organism>
<dbReference type="PANTHER" id="PTHR14097">
    <property type="entry name" value="OXIDOREDUCTASE HTATIP2"/>
    <property type="match status" value="1"/>
</dbReference>